<dbReference type="PANTHER" id="PTHR34227:SF12">
    <property type="entry name" value="CHAPERONE PROTEIN YCDY"/>
    <property type="match status" value="1"/>
</dbReference>
<sequence>MSPSLPEMQTLAQALRDFFSSTNAEALAAAATRFAPVEILPDSINWQAEEYAFNRLFVGPQAVPAPPYASVYLEVEPRLMGNAAADMREMLQALGLAAPEGQPDDFIACELEVWMMLTLLLRPERGEHLRAHAREALAWLVDEHMARWLPAFVERAGTDAPTPTIQAALRCLEYWLCHCTQRSMYA</sequence>
<evidence type="ECO:0000256" key="1">
    <source>
        <dbReference type="ARBA" id="ARBA00023186"/>
    </source>
</evidence>
<reference evidence="2" key="1">
    <citation type="submission" date="2016-04" db="EMBL/GenBank/DDBJ databases">
        <authorList>
            <person name="Evans L.H."/>
            <person name="Alamgir A."/>
            <person name="Owens N."/>
            <person name="Weber N.D."/>
            <person name="Virtaneva K."/>
            <person name="Barbian K."/>
            <person name="Babar A."/>
            <person name="Rosenke K."/>
        </authorList>
    </citation>
    <scope>NUCLEOTIDE SEQUENCE</scope>
    <source>
        <strain evidence="2">92-2</strain>
    </source>
</reference>
<dbReference type="AlphaFoldDB" id="A0A212JZQ2"/>
<dbReference type="RefSeq" id="WP_227118034.1">
    <property type="nucleotide sequence ID" value="NZ_LT598928.1"/>
</dbReference>
<dbReference type="InterPro" id="IPR036411">
    <property type="entry name" value="TorD-like_sf"/>
</dbReference>
<name>A0A212JZQ2_9BACT</name>
<gene>
    <name evidence="2" type="ORF">KM92DES2_11963</name>
</gene>
<dbReference type="Pfam" id="PF02613">
    <property type="entry name" value="Nitrate_red_del"/>
    <property type="match status" value="1"/>
</dbReference>
<dbReference type="SUPFAM" id="SSF89155">
    <property type="entry name" value="TorD-like"/>
    <property type="match status" value="1"/>
</dbReference>
<proteinExistence type="predicted"/>
<accession>A0A212JZQ2</accession>
<keyword evidence="1" id="KW-0143">Chaperone</keyword>
<protein>
    <submittedName>
        <fullName evidence="2">Putative Tat proofreading chaperone DmsD</fullName>
    </submittedName>
</protein>
<dbReference type="PANTHER" id="PTHR34227">
    <property type="entry name" value="CHAPERONE PROTEIN YCDY"/>
    <property type="match status" value="1"/>
</dbReference>
<evidence type="ECO:0000313" key="2">
    <source>
        <dbReference type="EMBL" id="SBW04725.1"/>
    </source>
</evidence>
<dbReference type="InterPro" id="IPR020945">
    <property type="entry name" value="DMSO/NO3_reduct_chaperone"/>
</dbReference>
<dbReference type="Gene3D" id="1.10.3480.10">
    <property type="entry name" value="TorD-like"/>
    <property type="match status" value="1"/>
</dbReference>
<dbReference type="EMBL" id="FLUP01000001">
    <property type="protein sequence ID" value="SBW04725.1"/>
    <property type="molecule type" value="Genomic_DNA"/>
</dbReference>
<dbReference type="InterPro" id="IPR050289">
    <property type="entry name" value="TorD/DmsD_chaperones"/>
</dbReference>
<organism evidence="2">
    <name type="scientific">uncultured Desulfovibrio sp</name>
    <dbReference type="NCBI Taxonomy" id="167968"/>
    <lineage>
        <taxon>Bacteria</taxon>
        <taxon>Pseudomonadati</taxon>
        <taxon>Thermodesulfobacteriota</taxon>
        <taxon>Desulfovibrionia</taxon>
        <taxon>Desulfovibrionales</taxon>
        <taxon>Desulfovibrionaceae</taxon>
        <taxon>Desulfovibrio</taxon>
        <taxon>environmental samples</taxon>
    </lineage>
</organism>